<evidence type="ECO:0000313" key="2">
    <source>
        <dbReference type="EMBL" id="MFD2695338.1"/>
    </source>
</evidence>
<proteinExistence type="predicted"/>
<name>A0ABW5S7T1_9BACL</name>
<gene>
    <name evidence="2" type="ORF">ACFSUE_17170</name>
</gene>
<evidence type="ECO:0000256" key="1">
    <source>
        <dbReference type="SAM" id="MobiDB-lite"/>
    </source>
</evidence>
<sequence length="469" mass="54727">MGKNEKQSVNPKLILYNVFAEPKSKYHLTVDELFLYSFLLSNKNHLNFFGTDINYITSIIKPHVKLPYQMTKRKKQIKSMLLSMLNKQIISFNFDENPSASAPLKITFFDNLEDSSIGKGIKGFVPIDIKKYFSFDDSFDWYIYFAVKRFDSVNGFVSDYKRWANILECTRNTAISKVQHAINKGYIFCNTGDYDETHKHQSTNTYKTIPFSSEDKTKQTIKKEKQDSKKATQQSSNEVDTGHWLNGGKIDIDDWKIYLTSDDAKFKKKCDRVYEAIITKSPGSKKYLDRTREEAEYDLRKKREKQELESIKSAKNAARLKNGSVVIVTQENIDQLLPQITEMFFSSAEDCSQLNDYKKVTVFNPNMTDEEGNKQKIDRPDMIDYGKDLYAQIVKKDEMLTWDKFKELINEVNKKFGFDTVGNHHQVIHVDVNRNSFNVLKPKLEKKKVEKIDMDAMEEQLKKERELNK</sequence>
<protein>
    <submittedName>
        <fullName evidence="2">Uncharacterized protein</fullName>
    </submittedName>
</protein>
<comment type="caution">
    <text evidence="2">The sequence shown here is derived from an EMBL/GenBank/DDBJ whole genome shotgun (WGS) entry which is preliminary data.</text>
</comment>
<evidence type="ECO:0000313" key="3">
    <source>
        <dbReference type="Proteomes" id="UP001597399"/>
    </source>
</evidence>
<dbReference type="Proteomes" id="UP001597399">
    <property type="component" value="Unassembled WGS sequence"/>
</dbReference>
<keyword evidence="3" id="KW-1185">Reference proteome</keyword>
<feature type="region of interest" description="Disordered" evidence="1">
    <location>
        <begin position="215"/>
        <end position="243"/>
    </location>
</feature>
<feature type="compositionally biased region" description="Basic and acidic residues" evidence="1">
    <location>
        <begin position="215"/>
        <end position="230"/>
    </location>
</feature>
<reference evidence="3" key="1">
    <citation type="journal article" date="2019" name="Int. J. Syst. Evol. Microbiol.">
        <title>The Global Catalogue of Microorganisms (GCM) 10K type strain sequencing project: providing services to taxonomists for standard genome sequencing and annotation.</title>
        <authorList>
            <consortium name="The Broad Institute Genomics Platform"/>
            <consortium name="The Broad Institute Genome Sequencing Center for Infectious Disease"/>
            <person name="Wu L."/>
            <person name="Ma J."/>
        </authorList>
    </citation>
    <scope>NUCLEOTIDE SEQUENCE [LARGE SCALE GENOMIC DNA]</scope>
    <source>
        <strain evidence="3">TISTR 2466</strain>
    </source>
</reference>
<organism evidence="2 3">
    <name type="scientific">Sporolactobacillus shoreicorticis</name>
    <dbReference type="NCBI Taxonomy" id="1923877"/>
    <lineage>
        <taxon>Bacteria</taxon>
        <taxon>Bacillati</taxon>
        <taxon>Bacillota</taxon>
        <taxon>Bacilli</taxon>
        <taxon>Bacillales</taxon>
        <taxon>Sporolactobacillaceae</taxon>
        <taxon>Sporolactobacillus</taxon>
    </lineage>
</organism>
<accession>A0ABW5S7T1</accession>
<dbReference type="EMBL" id="JBHUMQ010000042">
    <property type="protein sequence ID" value="MFD2695338.1"/>
    <property type="molecule type" value="Genomic_DNA"/>
</dbReference>
<dbReference type="RefSeq" id="WP_253062574.1">
    <property type="nucleotide sequence ID" value="NZ_JAMXWM010000014.1"/>
</dbReference>